<dbReference type="Pfam" id="PF00072">
    <property type="entry name" value="Response_reg"/>
    <property type="match status" value="1"/>
</dbReference>
<dbReference type="InterPro" id="IPR046947">
    <property type="entry name" value="LytR-like"/>
</dbReference>
<protein>
    <submittedName>
        <fullName evidence="3">Two component transcriptional regulator, LytTR family</fullName>
    </submittedName>
</protein>
<dbReference type="AlphaFoldDB" id="A0A1H3XSQ4"/>
<dbReference type="STRING" id="408074.SAMN05660909_00467"/>
<dbReference type="Gene3D" id="2.40.50.1020">
    <property type="entry name" value="LytTr DNA-binding domain"/>
    <property type="match status" value="1"/>
</dbReference>
<evidence type="ECO:0000259" key="2">
    <source>
        <dbReference type="PROSITE" id="PS50110"/>
    </source>
</evidence>
<dbReference type="PROSITE" id="PS50110">
    <property type="entry name" value="RESPONSE_REGULATORY"/>
    <property type="match status" value="1"/>
</dbReference>
<dbReference type="InterPro" id="IPR001789">
    <property type="entry name" value="Sig_transdc_resp-reg_receiver"/>
</dbReference>
<sequence>MIKAIIIDDERNSRDIIALMLERYCPEISIAAVATDCSDGISKILEHRPSLVFLDLEMPDGTGFDVLAGTLPQLHFEAIFVTAFEKKFIHIIRFSDVELILKPIDKESLLQAVANVSKRIANQEPNQRYQILLENFNNQEADDWKILLTGPDDVSNTINIDDISWIELYQEYTLFSLLNGQQLISAQSFRYYSDLFSPLQFYQINNTQMIQLGSIKHIDTGKNKIEMKSGHTLDITERRQRDLMQRTGHR</sequence>
<dbReference type="EMBL" id="FNRL01000002">
    <property type="protein sequence ID" value="SEA02439.1"/>
    <property type="molecule type" value="Genomic_DNA"/>
</dbReference>
<keyword evidence="1" id="KW-0597">Phosphoprotein</keyword>
<feature type="domain" description="Response regulatory" evidence="2">
    <location>
        <begin position="3"/>
        <end position="117"/>
    </location>
</feature>
<dbReference type="GO" id="GO:0000156">
    <property type="term" value="F:phosphorelay response regulator activity"/>
    <property type="evidence" value="ECO:0007669"/>
    <property type="project" value="InterPro"/>
</dbReference>
<keyword evidence="4" id="KW-1185">Reference proteome</keyword>
<feature type="modified residue" description="4-aspartylphosphate" evidence="1">
    <location>
        <position position="55"/>
    </location>
</feature>
<dbReference type="OrthoDB" id="1646880at2"/>
<dbReference type="Proteomes" id="UP000199656">
    <property type="component" value="Unassembled WGS sequence"/>
</dbReference>
<dbReference type="PANTHER" id="PTHR37299:SF1">
    <property type="entry name" value="STAGE 0 SPORULATION PROTEIN A HOMOLOG"/>
    <property type="match status" value="1"/>
</dbReference>
<evidence type="ECO:0000256" key="1">
    <source>
        <dbReference type="PROSITE-ProRule" id="PRU00169"/>
    </source>
</evidence>
<dbReference type="InterPro" id="IPR011006">
    <property type="entry name" value="CheY-like_superfamily"/>
</dbReference>
<dbReference type="RefSeq" id="WP_089758286.1">
    <property type="nucleotide sequence ID" value="NZ_BKAT01000010.1"/>
</dbReference>
<gene>
    <name evidence="3" type="ORF">SAMN05660909_00467</name>
</gene>
<organism evidence="3 4">
    <name type="scientific">Chitinophaga terrae</name>
    <name type="common">ex Kim and Jung 2007</name>
    <dbReference type="NCBI Taxonomy" id="408074"/>
    <lineage>
        <taxon>Bacteria</taxon>
        <taxon>Pseudomonadati</taxon>
        <taxon>Bacteroidota</taxon>
        <taxon>Chitinophagia</taxon>
        <taxon>Chitinophagales</taxon>
        <taxon>Chitinophagaceae</taxon>
        <taxon>Chitinophaga</taxon>
    </lineage>
</organism>
<reference evidence="4" key="1">
    <citation type="submission" date="2016-10" db="EMBL/GenBank/DDBJ databases">
        <authorList>
            <person name="Varghese N."/>
            <person name="Submissions S."/>
        </authorList>
    </citation>
    <scope>NUCLEOTIDE SEQUENCE [LARGE SCALE GENOMIC DNA]</scope>
    <source>
        <strain evidence="4">DSM 23920</strain>
    </source>
</reference>
<accession>A0A1H3XSQ4</accession>
<dbReference type="SUPFAM" id="SSF52172">
    <property type="entry name" value="CheY-like"/>
    <property type="match status" value="1"/>
</dbReference>
<dbReference type="SMART" id="SM00448">
    <property type="entry name" value="REC"/>
    <property type="match status" value="1"/>
</dbReference>
<dbReference type="PANTHER" id="PTHR37299">
    <property type="entry name" value="TRANSCRIPTIONAL REGULATOR-RELATED"/>
    <property type="match status" value="1"/>
</dbReference>
<dbReference type="Gene3D" id="3.40.50.2300">
    <property type="match status" value="1"/>
</dbReference>
<evidence type="ECO:0000313" key="3">
    <source>
        <dbReference type="EMBL" id="SEA02439.1"/>
    </source>
</evidence>
<dbReference type="GO" id="GO:0003677">
    <property type="term" value="F:DNA binding"/>
    <property type="evidence" value="ECO:0007669"/>
    <property type="project" value="InterPro"/>
</dbReference>
<proteinExistence type="predicted"/>
<dbReference type="SMART" id="SM00850">
    <property type="entry name" value="LytTR"/>
    <property type="match status" value="1"/>
</dbReference>
<evidence type="ECO:0000313" key="4">
    <source>
        <dbReference type="Proteomes" id="UP000199656"/>
    </source>
</evidence>
<dbReference type="InterPro" id="IPR007492">
    <property type="entry name" value="LytTR_DNA-bd_dom"/>
</dbReference>
<dbReference type="Pfam" id="PF04397">
    <property type="entry name" value="LytTR"/>
    <property type="match status" value="1"/>
</dbReference>
<name>A0A1H3XSQ4_9BACT</name>